<protein>
    <submittedName>
        <fullName evidence="1">Uncharacterized protein</fullName>
    </submittedName>
</protein>
<proteinExistence type="predicted"/>
<evidence type="ECO:0000313" key="1">
    <source>
        <dbReference type="EMBL" id="BDB96056.1"/>
    </source>
</evidence>
<evidence type="ECO:0000313" key="2">
    <source>
        <dbReference type="Proteomes" id="UP001320209"/>
    </source>
</evidence>
<reference evidence="1" key="1">
    <citation type="submission" date="2021-10" db="EMBL/GenBank/DDBJ databases">
        <title>Genome Sequence of The Candidatus Hydrogeosomobacter endosymbioticus, an Intracellular Bacterial Symbiont of the Anaerobic Ciliate GW7.</title>
        <authorList>
            <person name="Shiohama Y."/>
            <person name="Shinzato N."/>
        </authorList>
    </citation>
    <scope>NUCLEOTIDE SEQUENCE [LARGE SCALE GENOMIC DNA]</scope>
    <source>
        <strain evidence="1">200920</strain>
    </source>
</reference>
<keyword evidence="2" id="KW-1185">Reference proteome</keyword>
<name>A0ABM7V9A9_9PROT</name>
<dbReference type="EMBL" id="AP025225">
    <property type="protein sequence ID" value="BDB96056.1"/>
    <property type="molecule type" value="Genomic_DNA"/>
</dbReference>
<sequence>MIDAYPHKDTIKELFEADDPLSQGLSSRGFVIAEKSFANYPFTPMSVSSQLMCEYYSDNENLAWSVIRGGKSNVVRTFMKNGYNIYLNVGKISNSASLHETLLNMLSQTILTSVVKLSHFVQYLEPIDIVQFIRDRNSGGSNFVYAHFFQVHDNAVTDERGKIVTHEFEMVLDDNRSHFMKSIKDFSQKFLALIDEIRLRDKSAVVLVNSDHGLPVFIGNDFSRKDFLFMKNARHGELIQLWFKTAICAIKKVKDGGMSDIWKYRQKNFVGVFVPVDSDNLKNSVKASEFANPISNINLFRVLFSHLGIKNLPKISDEVFVSTLAAKKGGHAEFKLIKAPYIRDSLYKNGNKNKK</sequence>
<accession>A0ABM7V9A9</accession>
<dbReference type="Proteomes" id="UP001320209">
    <property type="component" value="Chromosome"/>
</dbReference>
<gene>
    <name evidence="1" type="ORF">HYD_1890</name>
</gene>
<organism evidence="1 2">
    <name type="scientific">Candidatus Hydrogenosomobacter endosymbioticus</name>
    <dbReference type="NCBI Taxonomy" id="2558174"/>
    <lineage>
        <taxon>Bacteria</taxon>
        <taxon>Pseudomonadati</taxon>
        <taxon>Pseudomonadota</taxon>
        <taxon>Alphaproteobacteria</taxon>
        <taxon>Holosporales</taxon>
        <taxon>Holosporaceae</taxon>
        <taxon>Candidatus Hydrogenosomobacter</taxon>
    </lineage>
</organism>